<name>A0ABX6DD60_9BACI</name>
<gene>
    <name evidence="2" type="ORF">GDS87_11685</name>
</gene>
<protein>
    <submittedName>
        <fullName evidence="2">XRE family transcriptional regulator</fullName>
    </submittedName>
</protein>
<dbReference type="SUPFAM" id="SSF47413">
    <property type="entry name" value="lambda repressor-like DNA-binding domains"/>
    <property type="match status" value="1"/>
</dbReference>
<evidence type="ECO:0000313" key="2">
    <source>
        <dbReference type="EMBL" id="QGG51568.1"/>
    </source>
</evidence>
<keyword evidence="3" id="KW-1185">Reference proteome</keyword>
<dbReference type="PROSITE" id="PS50943">
    <property type="entry name" value="HTH_CROC1"/>
    <property type="match status" value="1"/>
</dbReference>
<dbReference type="Proteomes" id="UP000373269">
    <property type="component" value="Chromosome"/>
</dbReference>
<dbReference type="EMBL" id="CP045835">
    <property type="protein sequence ID" value="QGG51568.1"/>
    <property type="molecule type" value="Genomic_DNA"/>
</dbReference>
<dbReference type="RefSeq" id="WP_369595724.1">
    <property type="nucleotide sequence ID" value="NZ_CP045835.1"/>
</dbReference>
<dbReference type="SMART" id="SM00530">
    <property type="entry name" value="HTH_XRE"/>
    <property type="match status" value="1"/>
</dbReference>
<evidence type="ECO:0000259" key="1">
    <source>
        <dbReference type="PROSITE" id="PS50943"/>
    </source>
</evidence>
<evidence type="ECO:0000313" key="3">
    <source>
        <dbReference type="Proteomes" id="UP000373269"/>
    </source>
</evidence>
<accession>A0ABX6DD60</accession>
<proteinExistence type="predicted"/>
<feature type="domain" description="HTH cro/C1-type" evidence="1">
    <location>
        <begin position="12"/>
        <end position="67"/>
    </location>
</feature>
<sequence length="71" mass="8203">MIKYPVVNLDLIKELRSNKNISIEEMSTTMGYKGYQGYYYKENGSRKMSAEDIAKISTILSVPINKLFFDN</sequence>
<reference evidence="2 3" key="1">
    <citation type="submission" date="2019-11" db="EMBL/GenBank/DDBJ databases">
        <title>Whole Genome Sequencing and Comparative Genomic Analyses of Lysinibacillus pakistanensis LZH-9, a Halotolerant Strain with Excellent COD Removal Capability.</title>
        <authorList>
            <person name="Zhou H."/>
        </authorList>
    </citation>
    <scope>NUCLEOTIDE SEQUENCE [LARGE SCALE GENOMIC DNA]</scope>
    <source>
        <strain evidence="2 3">LZH-9</strain>
    </source>
</reference>
<dbReference type="InterPro" id="IPR001387">
    <property type="entry name" value="Cro/C1-type_HTH"/>
</dbReference>
<dbReference type="InterPro" id="IPR010982">
    <property type="entry name" value="Lambda_DNA-bd_dom_sf"/>
</dbReference>
<organism evidence="2 3">
    <name type="scientific">Lysinibacillus pakistanensis</name>
    <dbReference type="NCBI Taxonomy" id="759811"/>
    <lineage>
        <taxon>Bacteria</taxon>
        <taxon>Bacillati</taxon>
        <taxon>Bacillota</taxon>
        <taxon>Bacilli</taxon>
        <taxon>Bacillales</taxon>
        <taxon>Bacillaceae</taxon>
        <taxon>Lysinibacillus</taxon>
    </lineage>
</organism>
<dbReference type="Gene3D" id="1.10.260.40">
    <property type="entry name" value="lambda repressor-like DNA-binding domains"/>
    <property type="match status" value="1"/>
</dbReference>